<keyword evidence="6" id="KW-0449">Lipoprotein</keyword>
<sequence length="211" mass="24142">MAGVSYEYLFKVVLVGDTGVGKTNLISRYMDDRFDPNERQTIGVDMATTCVQVHGHTIKAQIWDTAGQDRYGSIVPTYYKHALGAILVYNITETQSFQNARRWLNDIQKYANRDMMVLLVGNKTDLEELRVVPMEEAKEFAVENGLSFIETSALNNDNVRTAFSKILMDIYEHNYGRNAVLQAEEVEWPPITLDNRPTDSTRRRKKCCFNS</sequence>
<dbReference type="FunFam" id="3.40.50.300:FF:000274">
    <property type="entry name" value="ras-related protein RABA5a"/>
    <property type="match status" value="1"/>
</dbReference>
<dbReference type="InterPro" id="IPR027417">
    <property type="entry name" value="P-loop_NTPase"/>
</dbReference>
<dbReference type="PROSITE" id="PS51419">
    <property type="entry name" value="RAB"/>
    <property type="match status" value="1"/>
</dbReference>
<dbReference type="PANTHER" id="PTHR47979">
    <property type="entry name" value="DRAB11-RELATED"/>
    <property type="match status" value="1"/>
</dbReference>
<dbReference type="PRINTS" id="PR00449">
    <property type="entry name" value="RASTRNSFRMNG"/>
</dbReference>
<evidence type="ECO:0000256" key="8">
    <source>
        <dbReference type="SAM" id="MobiDB-lite"/>
    </source>
</evidence>
<dbReference type="GO" id="GO:0003924">
    <property type="term" value="F:GTPase activity"/>
    <property type="evidence" value="ECO:0007669"/>
    <property type="project" value="InterPro"/>
</dbReference>
<comment type="caution">
    <text evidence="9">The sequence shown here is derived from an EMBL/GenBank/DDBJ whole genome shotgun (WGS) entry which is preliminary data.</text>
</comment>
<feature type="region of interest" description="Disordered" evidence="8">
    <location>
        <begin position="192"/>
        <end position="211"/>
    </location>
</feature>
<feature type="compositionally biased region" description="Basic residues" evidence="8">
    <location>
        <begin position="202"/>
        <end position="211"/>
    </location>
</feature>
<dbReference type="NCBIfam" id="TIGR00231">
    <property type="entry name" value="small_GTP"/>
    <property type="match status" value="1"/>
</dbReference>
<dbReference type="InterPro" id="IPR005225">
    <property type="entry name" value="Small_GTP-bd"/>
</dbReference>
<reference evidence="9 10" key="1">
    <citation type="journal article" date="2015" name="Genome Biol.">
        <title>Comparative genomics of Steinernema reveals deeply conserved gene regulatory networks.</title>
        <authorList>
            <person name="Dillman A.R."/>
            <person name="Macchietto M."/>
            <person name="Porter C.F."/>
            <person name="Rogers A."/>
            <person name="Williams B."/>
            <person name="Antoshechkin I."/>
            <person name="Lee M.M."/>
            <person name="Goodwin Z."/>
            <person name="Lu X."/>
            <person name="Lewis E.E."/>
            <person name="Goodrich-Blair H."/>
            <person name="Stock S.P."/>
            <person name="Adams B.J."/>
            <person name="Sternberg P.W."/>
            <person name="Mortazavi A."/>
        </authorList>
    </citation>
    <scope>NUCLEOTIDE SEQUENCE [LARGE SCALE GENOMIC DNA]</scope>
    <source>
        <strain evidence="9 10">ALL</strain>
    </source>
</reference>
<evidence type="ECO:0000256" key="5">
    <source>
        <dbReference type="ARBA" id="ARBA00023136"/>
    </source>
</evidence>
<gene>
    <name evidence="9" type="ORF">L596_010341</name>
</gene>
<evidence type="ECO:0000256" key="7">
    <source>
        <dbReference type="ARBA" id="ARBA00023289"/>
    </source>
</evidence>
<dbReference type="OrthoDB" id="63533at2759"/>
<evidence type="ECO:0008006" key="11">
    <source>
        <dbReference type="Google" id="ProtNLM"/>
    </source>
</evidence>
<keyword evidence="5" id="KW-0472">Membrane</keyword>
<comment type="similarity">
    <text evidence="2">Belongs to the small GTPase superfamily. Rab family.</text>
</comment>
<dbReference type="SMART" id="SM00174">
    <property type="entry name" value="RHO"/>
    <property type="match status" value="1"/>
</dbReference>
<dbReference type="PROSITE" id="PS51420">
    <property type="entry name" value="RHO"/>
    <property type="match status" value="1"/>
</dbReference>
<evidence type="ECO:0000256" key="6">
    <source>
        <dbReference type="ARBA" id="ARBA00023288"/>
    </source>
</evidence>
<keyword evidence="4" id="KW-0342">GTP-binding</keyword>
<keyword evidence="10" id="KW-1185">Reference proteome</keyword>
<keyword evidence="7" id="KW-0636">Prenylation</keyword>
<dbReference type="STRING" id="34508.A0A4U5PI20"/>
<dbReference type="PROSITE" id="PS51421">
    <property type="entry name" value="RAS"/>
    <property type="match status" value="1"/>
</dbReference>
<dbReference type="SMART" id="SM00173">
    <property type="entry name" value="RAS"/>
    <property type="match status" value="1"/>
</dbReference>
<reference evidence="9 10" key="2">
    <citation type="journal article" date="2019" name="G3 (Bethesda)">
        <title>Hybrid Assembly of the Genome of the Entomopathogenic Nematode Steinernema carpocapsae Identifies the X-Chromosome.</title>
        <authorList>
            <person name="Serra L."/>
            <person name="Macchietto M."/>
            <person name="Macias-Munoz A."/>
            <person name="McGill C.J."/>
            <person name="Rodriguez I.M."/>
            <person name="Rodriguez B."/>
            <person name="Murad R."/>
            <person name="Mortazavi A."/>
        </authorList>
    </citation>
    <scope>NUCLEOTIDE SEQUENCE [LARGE SCALE GENOMIC DNA]</scope>
    <source>
        <strain evidence="9 10">ALL</strain>
    </source>
</reference>
<dbReference type="SMART" id="SM00176">
    <property type="entry name" value="RAN"/>
    <property type="match status" value="1"/>
</dbReference>
<dbReference type="SUPFAM" id="SSF52540">
    <property type="entry name" value="P-loop containing nucleoside triphosphate hydrolases"/>
    <property type="match status" value="1"/>
</dbReference>
<dbReference type="EMBL" id="AZBU02000002">
    <property type="protein sequence ID" value="TKR96299.1"/>
    <property type="molecule type" value="Genomic_DNA"/>
</dbReference>
<protein>
    <recommendedName>
        <fullName evidence="11">Ras-related protein Rab-11A</fullName>
    </recommendedName>
</protein>
<evidence type="ECO:0000256" key="3">
    <source>
        <dbReference type="ARBA" id="ARBA00022741"/>
    </source>
</evidence>
<organism evidence="9 10">
    <name type="scientific">Steinernema carpocapsae</name>
    <name type="common">Entomopathogenic nematode</name>
    <dbReference type="NCBI Taxonomy" id="34508"/>
    <lineage>
        <taxon>Eukaryota</taxon>
        <taxon>Metazoa</taxon>
        <taxon>Ecdysozoa</taxon>
        <taxon>Nematoda</taxon>
        <taxon>Chromadorea</taxon>
        <taxon>Rhabditida</taxon>
        <taxon>Tylenchina</taxon>
        <taxon>Panagrolaimomorpha</taxon>
        <taxon>Strongyloidoidea</taxon>
        <taxon>Steinernematidae</taxon>
        <taxon>Steinernema</taxon>
    </lineage>
</organism>
<dbReference type="GO" id="GO:0016020">
    <property type="term" value="C:membrane"/>
    <property type="evidence" value="ECO:0007669"/>
    <property type="project" value="UniProtKB-SubCell"/>
</dbReference>
<dbReference type="InterPro" id="IPR050209">
    <property type="entry name" value="Rab_GTPases_membrane_traffic"/>
</dbReference>
<dbReference type="Proteomes" id="UP000298663">
    <property type="component" value="Unassembled WGS sequence"/>
</dbReference>
<dbReference type="AlphaFoldDB" id="A0A4U5PI20"/>
<name>A0A4U5PI20_STECR</name>
<dbReference type="SMART" id="SM00175">
    <property type="entry name" value="RAB"/>
    <property type="match status" value="1"/>
</dbReference>
<evidence type="ECO:0000256" key="1">
    <source>
        <dbReference type="ARBA" id="ARBA00004635"/>
    </source>
</evidence>
<evidence type="ECO:0000313" key="9">
    <source>
        <dbReference type="EMBL" id="TKR96299.1"/>
    </source>
</evidence>
<dbReference type="InterPro" id="IPR001806">
    <property type="entry name" value="Small_GTPase"/>
</dbReference>
<evidence type="ECO:0000256" key="4">
    <source>
        <dbReference type="ARBA" id="ARBA00023134"/>
    </source>
</evidence>
<comment type="subcellular location">
    <subcellularLocation>
        <location evidence="1">Membrane</location>
        <topology evidence="1">Lipid-anchor</topology>
    </subcellularLocation>
</comment>
<keyword evidence="3" id="KW-0547">Nucleotide-binding</keyword>
<dbReference type="Pfam" id="PF00071">
    <property type="entry name" value="Ras"/>
    <property type="match status" value="1"/>
</dbReference>
<dbReference type="Gene3D" id="3.40.50.300">
    <property type="entry name" value="P-loop containing nucleotide triphosphate hydrolases"/>
    <property type="match status" value="1"/>
</dbReference>
<dbReference type="GO" id="GO:0005525">
    <property type="term" value="F:GTP binding"/>
    <property type="evidence" value="ECO:0007669"/>
    <property type="project" value="UniProtKB-KW"/>
</dbReference>
<evidence type="ECO:0000313" key="10">
    <source>
        <dbReference type="Proteomes" id="UP000298663"/>
    </source>
</evidence>
<accession>A0A4U5PI20</accession>
<proteinExistence type="inferred from homology"/>
<evidence type="ECO:0000256" key="2">
    <source>
        <dbReference type="ARBA" id="ARBA00006270"/>
    </source>
</evidence>